<reference evidence="2 3" key="1">
    <citation type="journal article" date="2021" name="MBio">
        <title>Poor Competitiveness of Bradyrhizobium in Pigeon Pea Root Colonization in Indian Soils.</title>
        <authorList>
            <person name="Chalasani D."/>
            <person name="Basu A."/>
            <person name="Pullabhotla S.V.S.R.N."/>
            <person name="Jorrin B."/>
            <person name="Neal A.L."/>
            <person name="Poole P.S."/>
            <person name="Podile A.R."/>
            <person name="Tkacz A."/>
        </authorList>
    </citation>
    <scope>NUCLEOTIDE SEQUENCE [LARGE SCALE GENOMIC DNA]</scope>
    <source>
        <strain evidence="2 3">HU56</strain>
    </source>
</reference>
<evidence type="ECO:0000256" key="1">
    <source>
        <dbReference type="SAM" id="Phobius"/>
    </source>
</evidence>
<dbReference type="RefSeq" id="WP_220334670.1">
    <property type="nucleotide sequence ID" value="NZ_JAEUAK010000004.1"/>
</dbReference>
<keyword evidence="1" id="KW-0472">Membrane</keyword>
<organism evidence="2 3">
    <name type="scientific">Rhizobium mesosinicum</name>
    <dbReference type="NCBI Taxonomy" id="335017"/>
    <lineage>
        <taxon>Bacteria</taxon>
        <taxon>Pseudomonadati</taxon>
        <taxon>Pseudomonadota</taxon>
        <taxon>Alphaproteobacteria</taxon>
        <taxon>Hyphomicrobiales</taxon>
        <taxon>Rhizobiaceae</taxon>
        <taxon>Rhizobium/Agrobacterium group</taxon>
        <taxon>Rhizobium</taxon>
    </lineage>
</organism>
<keyword evidence="3" id="KW-1185">Reference proteome</keyword>
<feature type="transmembrane region" description="Helical" evidence="1">
    <location>
        <begin position="41"/>
        <end position="64"/>
    </location>
</feature>
<evidence type="ECO:0000313" key="2">
    <source>
        <dbReference type="EMBL" id="MBW9053253.1"/>
    </source>
</evidence>
<evidence type="ECO:0000313" key="3">
    <source>
        <dbReference type="Proteomes" id="UP000717752"/>
    </source>
</evidence>
<comment type="caution">
    <text evidence="2">The sequence shown here is derived from an EMBL/GenBank/DDBJ whole genome shotgun (WGS) entry which is preliminary data.</text>
</comment>
<keyword evidence="1" id="KW-1133">Transmembrane helix</keyword>
<sequence>MQSESYTNHYSAFIEDHRAFGYPRDDDNDTSVKKNTGQSSVFIAGIAIGMLGYWIIGNFMNLVFEF</sequence>
<keyword evidence="1" id="KW-0812">Transmembrane</keyword>
<dbReference type="EMBL" id="JAEUAK010000004">
    <property type="protein sequence ID" value="MBW9053253.1"/>
    <property type="molecule type" value="Genomic_DNA"/>
</dbReference>
<dbReference type="Proteomes" id="UP000717752">
    <property type="component" value="Unassembled WGS sequence"/>
</dbReference>
<protein>
    <submittedName>
        <fullName evidence="2">Uncharacterized protein</fullName>
    </submittedName>
</protein>
<accession>A0ABS7GTH4</accession>
<gene>
    <name evidence="2" type="ORF">JNB85_12590</name>
</gene>
<proteinExistence type="predicted"/>
<name>A0ABS7GTH4_9HYPH</name>